<dbReference type="InterPro" id="IPR023365">
    <property type="entry name" value="Sortase_dom-sf"/>
</dbReference>
<evidence type="ECO:0008006" key="5">
    <source>
        <dbReference type="Google" id="ProtNLM"/>
    </source>
</evidence>
<dbReference type="Gene3D" id="2.40.260.10">
    <property type="entry name" value="Sortase"/>
    <property type="match status" value="1"/>
</dbReference>
<protein>
    <recommendedName>
        <fullName evidence="5">Sortase</fullName>
    </recommendedName>
</protein>
<organism evidence="3 4">
    <name type="scientific">Candidatus Daviesbacteria bacterium RIFCSPHIGHO2_01_FULL_40_11</name>
    <dbReference type="NCBI Taxonomy" id="1797762"/>
    <lineage>
        <taxon>Bacteria</taxon>
        <taxon>Candidatus Daviesiibacteriota</taxon>
    </lineage>
</organism>
<evidence type="ECO:0000256" key="2">
    <source>
        <dbReference type="SAM" id="Phobius"/>
    </source>
</evidence>
<keyword evidence="1" id="KW-0378">Hydrolase</keyword>
<keyword evidence="2" id="KW-1133">Transmembrane helix</keyword>
<dbReference type="Proteomes" id="UP000177555">
    <property type="component" value="Unassembled WGS sequence"/>
</dbReference>
<reference evidence="3 4" key="1">
    <citation type="journal article" date="2016" name="Nat. Commun.">
        <title>Thousands of microbial genomes shed light on interconnected biogeochemical processes in an aquifer system.</title>
        <authorList>
            <person name="Anantharaman K."/>
            <person name="Brown C.T."/>
            <person name="Hug L.A."/>
            <person name="Sharon I."/>
            <person name="Castelle C.J."/>
            <person name="Probst A.J."/>
            <person name="Thomas B.C."/>
            <person name="Singh A."/>
            <person name="Wilkins M.J."/>
            <person name="Karaoz U."/>
            <person name="Brodie E.L."/>
            <person name="Williams K.H."/>
            <person name="Hubbard S.S."/>
            <person name="Banfield J.F."/>
        </authorList>
    </citation>
    <scope>NUCLEOTIDE SEQUENCE [LARGE SCALE GENOMIC DNA]</scope>
</reference>
<evidence type="ECO:0000256" key="1">
    <source>
        <dbReference type="ARBA" id="ARBA00022801"/>
    </source>
</evidence>
<proteinExistence type="predicted"/>
<evidence type="ECO:0000313" key="4">
    <source>
        <dbReference type="Proteomes" id="UP000177555"/>
    </source>
</evidence>
<dbReference type="GO" id="GO:0016787">
    <property type="term" value="F:hydrolase activity"/>
    <property type="evidence" value="ECO:0007669"/>
    <property type="project" value="UniProtKB-KW"/>
</dbReference>
<dbReference type="NCBIfam" id="TIGR01076">
    <property type="entry name" value="sortase_fam"/>
    <property type="match status" value="1"/>
</dbReference>
<evidence type="ECO:0000313" key="3">
    <source>
        <dbReference type="EMBL" id="OGE29380.1"/>
    </source>
</evidence>
<comment type="caution">
    <text evidence="3">The sequence shown here is derived from an EMBL/GenBank/DDBJ whole genome shotgun (WGS) entry which is preliminary data.</text>
</comment>
<dbReference type="Pfam" id="PF04203">
    <property type="entry name" value="Sortase"/>
    <property type="match status" value="1"/>
</dbReference>
<accession>A0A1F5JLP7</accession>
<dbReference type="EMBL" id="MFCP01000006">
    <property type="protein sequence ID" value="OGE29380.1"/>
    <property type="molecule type" value="Genomic_DNA"/>
</dbReference>
<sequence length="179" mass="20713">MFKVKPGRRLIGDFFIIFSLALLMFIYYPYVSSFFLPPKASADSSYYIKIPKIKALADIIENVDPWDRKIYEKALEKGVAKAKGIDNFLFAHSSLSPWKMTRTNTPFLRLGELKNGDQIIIHKDGKDFVYKVEDKKEIRPDEVNLVLEKSKDYLILQTCTPLGTDWKRLLIFAKLTTKV</sequence>
<dbReference type="AlphaFoldDB" id="A0A1F5JLP7"/>
<gene>
    <name evidence="3" type="ORF">A2867_00025</name>
</gene>
<name>A0A1F5JLP7_9BACT</name>
<dbReference type="SUPFAM" id="SSF63817">
    <property type="entry name" value="Sortase"/>
    <property type="match status" value="1"/>
</dbReference>
<keyword evidence="2" id="KW-0472">Membrane</keyword>
<dbReference type="InterPro" id="IPR005754">
    <property type="entry name" value="Sortase"/>
</dbReference>
<feature type="transmembrane region" description="Helical" evidence="2">
    <location>
        <begin position="12"/>
        <end position="30"/>
    </location>
</feature>
<keyword evidence="2" id="KW-0812">Transmembrane</keyword>